<evidence type="ECO:0000256" key="4">
    <source>
        <dbReference type="ARBA" id="ARBA00022741"/>
    </source>
</evidence>
<evidence type="ECO:0000313" key="11">
    <source>
        <dbReference type="EMBL" id="MBD2848038.1"/>
    </source>
</evidence>
<evidence type="ECO:0000256" key="6">
    <source>
        <dbReference type="ARBA" id="ARBA00022989"/>
    </source>
</evidence>
<evidence type="ECO:0000256" key="8">
    <source>
        <dbReference type="SAM" id="Phobius"/>
    </source>
</evidence>
<dbReference type="EMBL" id="JACXIZ010000050">
    <property type="protein sequence ID" value="MBD2848038.1"/>
    <property type="molecule type" value="Genomic_DNA"/>
</dbReference>
<name>A0A927BW96_9BACL</name>
<dbReference type="GO" id="GO:0090374">
    <property type="term" value="P:oligopeptide export from mitochondrion"/>
    <property type="evidence" value="ECO:0007669"/>
    <property type="project" value="TreeGrafter"/>
</dbReference>
<evidence type="ECO:0000313" key="12">
    <source>
        <dbReference type="Proteomes" id="UP000621560"/>
    </source>
</evidence>
<dbReference type="Pfam" id="PF00005">
    <property type="entry name" value="ABC_tran"/>
    <property type="match status" value="1"/>
</dbReference>
<comment type="subcellular location">
    <subcellularLocation>
        <location evidence="1">Cell membrane</location>
        <topology evidence="1">Multi-pass membrane protein</topology>
    </subcellularLocation>
</comment>
<protein>
    <submittedName>
        <fullName evidence="11">ABC transporter ATP-binding protein</fullName>
    </submittedName>
</protein>
<dbReference type="InterPro" id="IPR036640">
    <property type="entry name" value="ABC1_TM_sf"/>
</dbReference>
<dbReference type="Pfam" id="PF00664">
    <property type="entry name" value="ABC_membrane"/>
    <property type="match status" value="1"/>
</dbReference>
<evidence type="ECO:0000256" key="5">
    <source>
        <dbReference type="ARBA" id="ARBA00022840"/>
    </source>
</evidence>
<feature type="domain" description="ABC transmembrane type-1" evidence="10">
    <location>
        <begin position="34"/>
        <end position="316"/>
    </location>
</feature>
<dbReference type="PROSITE" id="PS50929">
    <property type="entry name" value="ABC_TM1F"/>
    <property type="match status" value="1"/>
</dbReference>
<evidence type="ECO:0000256" key="2">
    <source>
        <dbReference type="ARBA" id="ARBA00005417"/>
    </source>
</evidence>
<dbReference type="InterPro" id="IPR003593">
    <property type="entry name" value="AAA+_ATPase"/>
</dbReference>
<evidence type="ECO:0000256" key="1">
    <source>
        <dbReference type="ARBA" id="ARBA00004651"/>
    </source>
</evidence>
<dbReference type="SMART" id="SM00382">
    <property type="entry name" value="AAA"/>
    <property type="match status" value="1"/>
</dbReference>
<feature type="transmembrane region" description="Helical" evidence="8">
    <location>
        <begin position="157"/>
        <end position="187"/>
    </location>
</feature>
<dbReference type="InterPro" id="IPR039421">
    <property type="entry name" value="Type_1_exporter"/>
</dbReference>
<feature type="domain" description="ABC transporter" evidence="9">
    <location>
        <begin position="350"/>
        <end position="586"/>
    </location>
</feature>
<dbReference type="SUPFAM" id="SSF90123">
    <property type="entry name" value="ABC transporter transmembrane region"/>
    <property type="match status" value="1"/>
</dbReference>
<feature type="transmembrane region" description="Helical" evidence="8">
    <location>
        <begin position="287"/>
        <end position="311"/>
    </location>
</feature>
<dbReference type="GO" id="GO:0015421">
    <property type="term" value="F:ABC-type oligopeptide transporter activity"/>
    <property type="evidence" value="ECO:0007669"/>
    <property type="project" value="TreeGrafter"/>
</dbReference>
<dbReference type="Proteomes" id="UP000621560">
    <property type="component" value="Unassembled WGS sequence"/>
</dbReference>
<dbReference type="SUPFAM" id="SSF52540">
    <property type="entry name" value="P-loop containing nucleoside triphosphate hydrolases"/>
    <property type="match status" value="1"/>
</dbReference>
<dbReference type="CDD" id="cd07346">
    <property type="entry name" value="ABC_6TM_exporters"/>
    <property type="match status" value="1"/>
</dbReference>
<evidence type="ECO:0000259" key="10">
    <source>
        <dbReference type="PROSITE" id="PS50929"/>
    </source>
</evidence>
<keyword evidence="7 8" id="KW-0472">Membrane</keyword>
<dbReference type="GO" id="GO:0005886">
    <property type="term" value="C:plasma membrane"/>
    <property type="evidence" value="ECO:0007669"/>
    <property type="project" value="UniProtKB-SubCell"/>
</dbReference>
<dbReference type="InterPro" id="IPR027417">
    <property type="entry name" value="P-loop_NTPase"/>
</dbReference>
<feature type="transmembrane region" description="Helical" evidence="8">
    <location>
        <begin position="263"/>
        <end position="280"/>
    </location>
</feature>
<gene>
    <name evidence="11" type="ORF">IDH44_22815</name>
</gene>
<evidence type="ECO:0000256" key="7">
    <source>
        <dbReference type="ARBA" id="ARBA00023136"/>
    </source>
</evidence>
<keyword evidence="5 11" id="KW-0067">ATP-binding</keyword>
<dbReference type="GO" id="GO:0005524">
    <property type="term" value="F:ATP binding"/>
    <property type="evidence" value="ECO:0007669"/>
    <property type="project" value="UniProtKB-KW"/>
</dbReference>
<keyword evidence="3 8" id="KW-0812">Transmembrane</keyword>
<evidence type="ECO:0000259" key="9">
    <source>
        <dbReference type="PROSITE" id="PS50893"/>
    </source>
</evidence>
<organism evidence="11 12">
    <name type="scientific">Paenibacillus sabuli</name>
    <dbReference type="NCBI Taxonomy" id="2772509"/>
    <lineage>
        <taxon>Bacteria</taxon>
        <taxon>Bacillati</taxon>
        <taxon>Bacillota</taxon>
        <taxon>Bacilli</taxon>
        <taxon>Bacillales</taxon>
        <taxon>Paenibacillaceae</taxon>
        <taxon>Paenibacillus</taxon>
    </lineage>
</organism>
<dbReference type="InterPro" id="IPR011527">
    <property type="entry name" value="ABC1_TM_dom"/>
</dbReference>
<sequence>MEAIKIQNQANWKEKLRIYGWIVSFVGKYKGPFAALLMAGLIQSGVLLTIPKFIQQVIDVIVPTGNLAQLWTMLAMLVPLIALMLVAMAVRNRMQRILQEKGASDLQLAVFRQLRRLGFAYYETHPTGETLSLFQAEVPAIQQIYRRYLPVLIERSILLLVSLALLIALNPLLTLLIVPFFLSYYLIGPQFERRQAAYAQEGTRTRANYNQKLYDSLTGLLELRIHRAERWDLGLLLDKFEVNRGWWQRELLYALLRGTARRMTVNLGALALFVFGAWAVRSGSMDVGAFVAFLLYYFTVMQTLTTVVTMATEQSMLVMQGEKLYRLMQEEPALQEPARGRTLRDVAGRLELDNVSFAYAQLPDRPVLRGVTLTVAPGERVAFAGASGGGKSTLLKLIGRFYDPSDGALRLDGIPLQELESGALRQALGYVFQETYLFGDSVLANIRFGRPQASDEEVRAAARAANADAFIAQLPQGYDTPVGERGYKLSGGQRQRIAIARMILKNPAVVLLDEATSALDNRSEREVQEALDRLLAGRTTIAVAHRLSTVRHYDRIVVLEDGRIAEQGGYDALMARRGALYRLVMGEEAIAHA</sequence>
<feature type="transmembrane region" description="Helical" evidence="8">
    <location>
        <begin position="70"/>
        <end position="90"/>
    </location>
</feature>
<dbReference type="PANTHER" id="PTHR43394:SF7">
    <property type="entry name" value="ABC TRANSPORTER B FAMILY MEMBER 28"/>
    <property type="match status" value="1"/>
</dbReference>
<comment type="caution">
    <text evidence="11">The sequence shown here is derived from an EMBL/GenBank/DDBJ whole genome shotgun (WGS) entry which is preliminary data.</text>
</comment>
<accession>A0A927BW96</accession>
<dbReference type="RefSeq" id="WP_190921142.1">
    <property type="nucleotide sequence ID" value="NZ_JACXIZ010000050.1"/>
</dbReference>
<dbReference type="PANTHER" id="PTHR43394">
    <property type="entry name" value="ATP-DEPENDENT PERMEASE MDL1, MITOCHONDRIAL"/>
    <property type="match status" value="1"/>
</dbReference>
<proteinExistence type="inferred from homology"/>
<dbReference type="FunFam" id="3.40.50.300:FF:000218">
    <property type="entry name" value="Multidrug ABC transporter ATP-binding protein"/>
    <property type="match status" value="1"/>
</dbReference>
<dbReference type="InterPro" id="IPR017871">
    <property type="entry name" value="ABC_transporter-like_CS"/>
</dbReference>
<dbReference type="Gene3D" id="1.20.1560.10">
    <property type="entry name" value="ABC transporter type 1, transmembrane domain"/>
    <property type="match status" value="1"/>
</dbReference>
<dbReference type="PROSITE" id="PS50893">
    <property type="entry name" value="ABC_TRANSPORTER_2"/>
    <property type="match status" value="1"/>
</dbReference>
<dbReference type="PROSITE" id="PS00211">
    <property type="entry name" value="ABC_TRANSPORTER_1"/>
    <property type="match status" value="1"/>
</dbReference>
<reference evidence="11" key="1">
    <citation type="submission" date="2020-09" db="EMBL/GenBank/DDBJ databases">
        <title>A novel bacterium of genus Paenibacillus, isolated from South China Sea.</title>
        <authorList>
            <person name="Huang H."/>
            <person name="Mo K."/>
            <person name="Hu Y."/>
        </authorList>
    </citation>
    <scope>NUCLEOTIDE SEQUENCE</scope>
    <source>
        <strain evidence="11">IB182496</strain>
    </source>
</reference>
<evidence type="ECO:0000256" key="3">
    <source>
        <dbReference type="ARBA" id="ARBA00022692"/>
    </source>
</evidence>
<dbReference type="AlphaFoldDB" id="A0A927BW96"/>
<keyword evidence="4" id="KW-0547">Nucleotide-binding</keyword>
<dbReference type="Gene3D" id="3.40.50.300">
    <property type="entry name" value="P-loop containing nucleotide triphosphate hydrolases"/>
    <property type="match status" value="1"/>
</dbReference>
<comment type="similarity">
    <text evidence="2">Belongs to the ABC transporter superfamily.</text>
</comment>
<keyword evidence="12" id="KW-1185">Reference proteome</keyword>
<dbReference type="GO" id="GO:0016887">
    <property type="term" value="F:ATP hydrolysis activity"/>
    <property type="evidence" value="ECO:0007669"/>
    <property type="project" value="InterPro"/>
</dbReference>
<dbReference type="InterPro" id="IPR003439">
    <property type="entry name" value="ABC_transporter-like_ATP-bd"/>
</dbReference>
<keyword evidence="6 8" id="KW-1133">Transmembrane helix</keyword>